<feature type="domain" description="Luciferase-like" evidence="1">
    <location>
        <begin position="23"/>
        <end position="246"/>
    </location>
</feature>
<organism evidence="2 3">
    <name type="scientific">Flavobacterium profundi</name>
    <dbReference type="NCBI Taxonomy" id="1774945"/>
    <lineage>
        <taxon>Bacteria</taxon>
        <taxon>Pseudomonadati</taxon>
        <taxon>Bacteroidota</taxon>
        <taxon>Flavobacteriia</taxon>
        <taxon>Flavobacteriales</taxon>
        <taxon>Flavobacteriaceae</taxon>
        <taxon>Flavobacterium</taxon>
    </lineage>
</organism>
<dbReference type="OrthoDB" id="9780518at2"/>
<dbReference type="GO" id="GO:0005829">
    <property type="term" value="C:cytosol"/>
    <property type="evidence" value="ECO:0007669"/>
    <property type="project" value="TreeGrafter"/>
</dbReference>
<dbReference type="EMBL" id="WQLW01000007">
    <property type="protein sequence ID" value="MVO09571.1"/>
    <property type="molecule type" value="Genomic_DNA"/>
</dbReference>
<dbReference type="InterPro" id="IPR036661">
    <property type="entry name" value="Luciferase-like_sf"/>
</dbReference>
<dbReference type="InterPro" id="IPR050766">
    <property type="entry name" value="Bact_Lucif_Oxidored"/>
</dbReference>
<keyword evidence="3" id="KW-1185">Reference proteome</keyword>
<reference evidence="3" key="1">
    <citation type="submission" date="2019-05" db="EMBL/GenBank/DDBJ databases">
        <title>Flavobacterium profundi sp. nov., isolated from a deep-sea seamount.</title>
        <authorList>
            <person name="Zhang D.-C."/>
        </authorList>
    </citation>
    <scope>NUCLEOTIDE SEQUENCE [LARGE SCALE GENOMIC DNA]</scope>
    <source>
        <strain evidence="3">TP390</strain>
    </source>
</reference>
<dbReference type="PANTHER" id="PTHR30137">
    <property type="entry name" value="LUCIFERASE-LIKE MONOOXYGENASE"/>
    <property type="match status" value="1"/>
</dbReference>
<evidence type="ECO:0000259" key="1">
    <source>
        <dbReference type="Pfam" id="PF00296"/>
    </source>
</evidence>
<dbReference type="Proteomes" id="UP000431264">
    <property type="component" value="Unassembled WGS sequence"/>
</dbReference>
<dbReference type="AlphaFoldDB" id="A0A6I4ILX3"/>
<dbReference type="Pfam" id="PF00296">
    <property type="entry name" value="Bac_luciferase"/>
    <property type="match status" value="1"/>
</dbReference>
<dbReference type="RefSeq" id="WP_140997952.1">
    <property type="nucleotide sequence ID" value="NZ_VDCZ01000007.1"/>
</dbReference>
<evidence type="ECO:0000313" key="3">
    <source>
        <dbReference type="Proteomes" id="UP000431264"/>
    </source>
</evidence>
<protein>
    <submittedName>
        <fullName evidence="2">LLM class flavin-dependent oxidoreductase</fullName>
    </submittedName>
</protein>
<comment type="caution">
    <text evidence="2">The sequence shown here is derived from an EMBL/GenBank/DDBJ whole genome shotgun (WGS) entry which is preliminary data.</text>
</comment>
<sequence>MRNEEIKIGLLEFGISDQKNSIHGLEDIFSYASTADEIGYSRFWISEHHRSNPLHPYNNPEILISLIAGMTNTIRVGSAGSLIGYYSPYSLVQNYKLLNNIYNDRIDFGLSKGRPEHSHLHNYFNLDNPTFENRNYMSNLESICDLLQNEEENFEKKNIVIPPFKGVSPSLWYLSNSYRMRDMAVQKKLNICRSLLHGLDVFDFDPDIEGLTKYREDFYATHHEYPEVALAIAVSFTDSPEKLLEKEKEITNIKEGIKVLSVTEDNFLETLENLQQKYQVDEFIIYDTEYNLEKKIKHLKIMKEAVSSKLLKIY</sequence>
<gene>
    <name evidence="2" type="ORF">GOQ30_10410</name>
</gene>
<dbReference type="PANTHER" id="PTHR30137:SF6">
    <property type="entry name" value="LUCIFERASE-LIKE MONOOXYGENASE"/>
    <property type="match status" value="1"/>
</dbReference>
<dbReference type="GO" id="GO:0016705">
    <property type="term" value="F:oxidoreductase activity, acting on paired donors, with incorporation or reduction of molecular oxygen"/>
    <property type="evidence" value="ECO:0007669"/>
    <property type="project" value="InterPro"/>
</dbReference>
<accession>A0A6I4ILX3</accession>
<proteinExistence type="predicted"/>
<name>A0A6I4ILX3_9FLAO</name>
<dbReference type="SUPFAM" id="SSF51679">
    <property type="entry name" value="Bacterial luciferase-like"/>
    <property type="match status" value="1"/>
</dbReference>
<dbReference type="Gene3D" id="3.20.20.30">
    <property type="entry name" value="Luciferase-like domain"/>
    <property type="match status" value="1"/>
</dbReference>
<evidence type="ECO:0000313" key="2">
    <source>
        <dbReference type="EMBL" id="MVO09571.1"/>
    </source>
</evidence>
<dbReference type="InterPro" id="IPR011251">
    <property type="entry name" value="Luciferase-like_dom"/>
</dbReference>